<dbReference type="EMBL" id="OBEJ01000001">
    <property type="protein sequence ID" value="SNZ02458.1"/>
    <property type="molecule type" value="Genomic_DNA"/>
</dbReference>
<dbReference type="AlphaFoldDB" id="A0A285MZE1"/>
<evidence type="ECO:0000313" key="4">
    <source>
        <dbReference type="Proteomes" id="UP000219453"/>
    </source>
</evidence>
<feature type="domain" description="DUF8119" evidence="2">
    <location>
        <begin position="8"/>
        <end position="74"/>
    </location>
</feature>
<accession>A0A285MZE1</accession>
<keyword evidence="1" id="KW-0812">Transmembrane</keyword>
<keyword evidence="1" id="KW-0472">Membrane</keyword>
<dbReference type="Proteomes" id="UP000219453">
    <property type="component" value="Unassembled WGS sequence"/>
</dbReference>
<reference evidence="3 4" key="1">
    <citation type="submission" date="2017-09" db="EMBL/GenBank/DDBJ databases">
        <authorList>
            <person name="Ehlers B."/>
            <person name="Leendertz F.H."/>
        </authorList>
    </citation>
    <scope>NUCLEOTIDE SEQUENCE [LARGE SCALE GENOMIC DNA]</scope>
    <source>
        <strain evidence="3 4">DSM 27208</strain>
    </source>
</reference>
<keyword evidence="4" id="KW-1185">Reference proteome</keyword>
<dbReference type="Pfam" id="PF26436">
    <property type="entry name" value="DUF8119"/>
    <property type="match status" value="1"/>
</dbReference>
<sequence>MPDDSDGPTRYLLAFLSANRRRFAIDLVAIAGWIVLLLGVVTRLGWPRWVYYPVAFAGAVAYTLAVGSWRLPDEPGSR</sequence>
<protein>
    <recommendedName>
        <fullName evidence="2">DUF8119 domain-containing protein</fullName>
    </recommendedName>
</protein>
<evidence type="ECO:0000259" key="2">
    <source>
        <dbReference type="Pfam" id="PF26436"/>
    </source>
</evidence>
<gene>
    <name evidence="3" type="ORF">SAMN06269185_0027</name>
</gene>
<evidence type="ECO:0000313" key="3">
    <source>
        <dbReference type="EMBL" id="SNZ02458.1"/>
    </source>
</evidence>
<keyword evidence="1" id="KW-1133">Transmembrane helix</keyword>
<dbReference type="InterPro" id="IPR058432">
    <property type="entry name" value="DUF8119"/>
</dbReference>
<organism evidence="3 4">
    <name type="scientific">Natronoarchaeum philippinense</name>
    <dbReference type="NCBI Taxonomy" id="558529"/>
    <lineage>
        <taxon>Archaea</taxon>
        <taxon>Methanobacteriati</taxon>
        <taxon>Methanobacteriota</taxon>
        <taxon>Stenosarchaea group</taxon>
        <taxon>Halobacteria</taxon>
        <taxon>Halobacteriales</taxon>
        <taxon>Natronoarchaeaceae</taxon>
    </lineage>
</organism>
<feature type="transmembrane region" description="Helical" evidence="1">
    <location>
        <begin position="50"/>
        <end position="71"/>
    </location>
</feature>
<name>A0A285MZE1_NATPI</name>
<dbReference type="RefSeq" id="WP_097007099.1">
    <property type="nucleotide sequence ID" value="NZ_OBEJ01000001.1"/>
</dbReference>
<feature type="transmembrane region" description="Helical" evidence="1">
    <location>
        <begin position="23"/>
        <end position="44"/>
    </location>
</feature>
<proteinExistence type="predicted"/>
<evidence type="ECO:0000256" key="1">
    <source>
        <dbReference type="SAM" id="Phobius"/>
    </source>
</evidence>